<dbReference type="CDD" id="cd04793">
    <property type="entry name" value="LanC"/>
    <property type="match status" value="1"/>
</dbReference>
<keyword evidence="3" id="KW-1185">Reference proteome</keyword>
<organism evidence="2 3">
    <name type="scientific">Nannocystis exedens</name>
    <dbReference type="NCBI Taxonomy" id="54"/>
    <lineage>
        <taxon>Bacteria</taxon>
        <taxon>Pseudomonadati</taxon>
        <taxon>Myxococcota</taxon>
        <taxon>Polyangia</taxon>
        <taxon>Nannocystales</taxon>
        <taxon>Nannocystaceae</taxon>
        <taxon>Nannocystis</taxon>
    </lineage>
</organism>
<keyword evidence="1" id="KW-0479">Metal-binding</keyword>
<feature type="binding site" evidence="1">
    <location>
        <position position="297"/>
    </location>
    <ligand>
        <name>Zn(2+)</name>
        <dbReference type="ChEBI" id="CHEBI:29105"/>
    </ligand>
</feature>
<dbReference type="SUPFAM" id="SSF158745">
    <property type="entry name" value="LanC-like"/>
    <property type="match status" value="1"/>
</dbReference>
<dbReference type="SMART" id="SM01260">
    <property type="entry name" value="LANC_like"/>
    <property type="match status" value="1"/>
</dbReference>
<proteinExistence type="predicted"/>
<dbReference type="Gene3D" id="1.50.10.20">
    <property type="match status" value="1"/>
</dbReference>
<accession>A0A1I2GPN3</accession>
<dbReference type="PRINTS" id="PR01950">
    <property type="entry name" value="LANCSUPER"/>
</dbReference>
<feature type="binding site" evidence="1">
    <location>
        <position position="248"/>
    </location>
    <ligand>
        <name>Zn(2+)</name>
        <dbReference type="ChEBI" id="CHEBI:29105"/>
    </ligand>
</feature>
<dbReference type="PRINTS" id="PR01955">
    <property type="entry name" value="LANCFRANKIA"/>
</dbReference>
<dbReference type="GO" id="GO:0031179">
    <property type="term" value="P:peptide modification"/>
    <property type="evidence" value="ECO:0007669"/>
    <property type="project" value="InterPro"/>
</dbReference>
<dbReference type="GO" id="GO:0046872">
    <property type="term" value="F:metal ion binding"/>
    <property type="evidence" value="ECO:0007669"/>
    <property type="project" value="UniProtKB-KW"/>
</dbReference>
<dbReference type="Proteomes" id="UP000199400">
    <property type="component" value="Unassembled WGS sequence"/>
</dbReference>
<dbReference type="STRING" id="54.SAMN02745121_07440"/>
<dbReference type="InterPro" id="IPR033889">
    <property type="entry name" value="LanC"/>
</dbReference>
<dbReference type="Pfam" id="PF05147">
    <property type="entry name" value="LANC_like"/>
    <property type="match status" value="1"/>
</dbReference>
<gene>
    <name evidence="2" type="ORF">SAMN02745121_07440</name>
</gene>
<name>A0A1I2GPN3_9BACT</name>
<dbReference type="RefSeq" id="WP_177326033.1">
    <property type="nucleotide sequence ID" value="NZ_FOMX01000034.1"/>
</dbReference>
<keyword evidence="1" id="KW-0862">Zinc</keyword>
<evidence type="ECO:0000313" key="2">
    <source>
        <dbReference type="EMBL" id="SFF19555.1"/>
    </source>
</evidence>
<dbReference type="AlphaFoldDB" id="A0A1I2GPN3"/>
<evidence type="ECO:0000313" key="3">
    <source>
        <dbReference type="Proteomes" id="UP000199400"/>
    </source>
</evidence>
<evidence type="ECO:0000256" key="1">
    <source>
        <dbReference type="PIRSR" id="PIRSR607822-1"/>
    </source>
</evidence>
<dbReference type="EMBL" id="FOMX01000034">
    <property type="protein sequence ID" value="SFF19555.1"/>
    <property type="molecule type" value="Genomic_DNA"/>
</dbReference>
<dbReference type="InterPro" id="IPR007822">
    <property type="entry name" value="LANC-like"/>
</dbReference>
<protein>
    <submittedName>
        <fullName evidence="2">Lanthionine synthetase C-like protein</fullName>
    </submittedName>
</protein>
<reference evidence="3" key="1">
    <citation type="submission" date="2016-10" db="EMBL/GenBank/DDBJ databases">
        <authorList>
            <person name="Varghese N."/>
            <person name="Submissions S."/>
        </authorList>
    </citation>
    <scope>NUCLEOTIDE SEQUENCE [LARGE SCALE GENOMIC DNA]</scope>
    <source>
        <strain evidence="3">ATCC 25963</strain>
    </source>
</reference>
<sequence>MVRQIADALRAAPSEGLDAAIDAEHAVLFAHLAEAWPAQGYEDEALQYVERATRSGAHGQRGAALFGGLTGVGWAIDLLHGRLFEADGDPNAAVDALLMRTVARSPWTAPYDLISGLVGIGVYALQRLPRESAATILAQVVARLGETAEPRDEGITWRTRREWRPNRNPGGPIEDPGYDLGVAHGVPGVIALLGAVCAAGIEVPRARALLDGAVAWTLAQRLPPGSESVFPYSTRPGERGEAARLAWCYGDAGIAVALWSAAHAVHQPSWTRDALAIARQGASRLDGAHDVRDAGICHGAAGLGHLYNRLFQATGDEVFRDTARAWFARALAMQRPDAGIAGYLSFHAGTDSWDKDSSFLTGVNGIALALLAAATPCAPLWDGRILAALPIDT</sequence>
<feature type="binding site" evidence="1">
    <location>
        <position position="298"/>
    </location>
    <ligand>
        <name>Zn(2+)</name>
        <dbReference type="ChEBI" id="CHEBI:29105"/>
    </ligand>
</feature>